<feature type="domain" description="ATP-grasp" evidence="2">
    <location>
        <begin position="29"/>
        <end position="239"/>
    </location>
</feature>
<dbReference type="InterPro" id="IPR011761">
    <property type="entry name" value="ATP-grasp"/>
</dbReference>
<keyword evidence="1" id="KW-0547">Nucleotide-binding</keyword>
<dbReference type="PROSITE" id="PS50975">
    <property type="entry name" value="ATP_GRASP"/>
    <property type="match status" value="1"/>
</dbReference>
<dbReference type="GO" id="GO:0046872">
    <property type="term" value="F:metal ion binding"/>
    <property type="evidence" value="ECO:0007669"/>
    <property type="project" value="InterPro"/>
</dbReference>
<evidence type="ECO:0000313" key="3">
    <source>
        <dbReference type="EMBL" id="PIR04523.1"/>
    </source>
</evidence>
<dbReference type="EMBL" id="PCWN01000001">
    <property type="protein sequence ID" value="PIR04523.1"/>
    <property type="molecule type" value="Genomic_DNA"/>
</dbReference>
<gene>
    <name evidence="3" type="ORF">COV59_00135</name>
</gene>
<reference evidence="3 4" key="1">
    <citation type="submission" date="2017-09" db="EMBL/GenBank/DDBJ databases">
        <title>Depth-based differentiation of microbial function through sediment-hosted aquifers and enrichment of novel symbionts in the deep terrestrial subsurface.</title>
        <authorList>
            <person name="Probst A.J."/>
            <person name="Ladd B."/>
            <person name="Jarett J.K."/>
            <person name="Geller-Mcgrath D.E."/>
            <person name="Sieber C.M."/>
            <person name="Emerson J.B."/>
            <person name="Anantharaman K."/>
            <person name="Thomas B.C."/>
            <person name="Malmstrom R."/>
            <person name="Stieglmeier M."/>
            <person name="Klingl A."/>
            <person name="Woyke T."/>
            <person name="Ryan C.M."/>
            <person name="Banfield J.F."/>
        </authorList>
    </citation>
    <scope>NUCLEOTIDE SEQUENCE [LARGE SCALE GENOMIC DNA]</scope>
    <source>
        <strain evidence="3">CG11_big_fil_rev_8_21_14_0_20_39_34</strain>
    </source>
</reference>
<dbReference type="AlphaFoldDB" id="A0A2H0N6K4"/>
<keyword evidence="1" id="KW-0067">ATP-binding</keyword>
<protein>
    <recommendedName>
        <fullName evidence="2">ATP-grasp domain-containing protein</fullName>
    </recommendedName>
</protein>
<dbReference type="Gene3D" id="3.30.470.20">
    <property type="entry name" value="ATP-grasp fold, B domain"/>
    <property type="match status" value="1"/>
</dbReference>
<evidence type="ECO:0000313" key="4">
    <source>
        <dbReference type="Proteomes" id="UP000229600"/>
    </source>
</evidence>
<organism evidence="3 4">
    <name type="scientific">Candidatus Magasanikbacteria bacterium CG11_big_fil_rev_8_21_14_0_20_39_34</name>
    <dbReference type="NCBI Taxonomy" id="1974653"/>
    <lineage>
        <taxon>Bacteria</taxon>
        <taxon>Candidatus Magasanikiibacteriota</taxon>
    </lineage>
</organism>
<accession>A0A2H0N6K4</accession>
<sequence length="331" mass="38057">MGSLIGAILCEKYNFVGPSILSVFYAYHKYFTRVQTHSTIPYQLFDITKSIPDNLTFPCYIKAPCSAFGVLGFTLKNRKSLECILPLVKKELPKMNAPLKQLSQKYFPKSIINFLKKDTMLIEGYRNSKQITIEGFVHNGNIYPLFITDTNFLGNTRCIDNFSLPSSVTPKQEHLIKEQTQKDISAIGLNNTFFNVEYWITDTDCELIEINARTAHCFKRLYKKVHNFDVMDELIHLSLGIKPNIPNMKPTCHALQGNIIIQKNGNSSDLFDYTQKSPSNVRFFILPDSPIRSLSEFKSILGQFELFGKDYESIKKIADEYRNRSIKKETR</sequence>
<evidence type="ECO:0000259" key="2">
    <source>
        <dbReference type="PROSITE" id="PS50975"/>
    </source>
</evidence>
<proteinExistence type="predicted"/>
<comment type="caution">
    <text evidence="3">The sequence shown here is derived from an EMBL/GenBank/DDBJ whole genome shotgun (WGS) entry which is preliminary data.</text>
</comment>
<dbReference type="SUPFAM" id="SSF56059">
    <property type="entry name" value="Glutathione synthetase ATP-binding domain-like"/>
    <property type="match status" value="1"/>
</dbReference>
<evidence type="ECO:0000256" key="1">
    <source>
        <dbReference type="PROSITE-ProRule" id="PRU00409"/>
    </source>
</evidence>
<dbReference type="Proteomes" id="UP000229600">
    <property type="component" value="Unassembled WGS sequence"/>
</dbReference>
<dbReference type="GO" id="GO:0005524">
    <property type="term" value="F:ATP binding"/>
    <property type="evidence" value="ECO:0007669"/>
    <property type="project" value="UniProtKB-UniRule"/>
</dbReference>
<name>A0A2H0N6K4_9BACT</name>